<sequence length="711" mass="79820">MPTNVIQRQRKGRDTFGGPANVRSYRVKKRRNQQKVYWEFLNLSHQFQQSFHPFCHTLTSHAQAATQIPEGSAPQAMMLPDAQPGAQIPLSELATFAPVDSIRTNDEATVTATLPLYPSVSIGNVELALPAPAPIEAGSNILERIDLQELPAAYVNPVLADLPAEDQAFRQSLHMAHDQDLYSLIAAYRQSLLEWEESLGVVTKLRTHNHAIFGEIWKPSVVKQSLISPCECGQPVSCTHSYETMAMDRTHLELLDQATTETRAFINHVCNYSNHVRLVAVMVMVGGEPDMDEIAQMSCATPLLAYSLTPCSTAWRPVYPEGAAASAQLEQLQLHLSVLFHFERTSHSHPRPSGAVPAGEYLLEEGDLRLLEQVPFEASSRSSAHLRPSPSPDLGAITMALSVMSTTIGLLVRALPRMQAWLRSQFHMQLVLAPWNNTRLAPWTEELHGRIFLAELTCNFRKALCVSWFCCGWVRSCESWAGWSNTGPSLARPALVPFSLYPCPLVPLSCRSSLIWNSLAWAVSVYGGGWAGRLHVCSRPQQALLSPQGRAILQRAVDVLITKLVSGLEETRRAEVLWVLSSGPLWVLTVRPFGWALFAILYGGAWDDRYAARGVGLSERINALADWRPDAEDAPLREAFVRSLVENAHAAHFRMQNRALFFHPCDGFTWFLAMFLPFFWVEFHFAVICWVEFQFLPFCWVDFQNWYQFSW</sequence>
<keyword evidence="2" id="KW-0812">Transmembrane</keyword>
<dbReference type="Proteomes" id="UP001141327">
    <property type="component" value="Unassembled WGS sequence"/>
</dbReference>
<protein>
    <submittedName>
        <fullName evidence="3">Uncharacterized protein</fullName>
    </submittedName>
</protein>
<organism evidence="3 4">
    <name type="scientific">Paratrimastix pyriformis</name>
    <dbReference type="NCBI Taxonomy" id="342808"/>
    <lineage>
        <taxon>Eukaryota</taxon>
        <taxon>Metamonada</taxon>
        <taxon>Preaxostyla</taxon>
        <taxon>Paratrimastigidae</taxon>
        <taxon>Paratrimastix</taxon>
    </lineage>
</organism>
<proteinExistence type="predicted"/>
<reference evidence="3" key="1">
    <citation type="journal article" date="2022" name="bioRxiv">
        <title>Genomics of Preaxostyla Flagellates Illuminates Evolutionary Transitions and the Path Towards Mitochondrial Loss.</title>
        <authorList>
            <person name="Novak L.V.F."/>
            <person name="Treitli S.C."/>
            <person name="Pyrih J."/>
            <person name="Halakuc P."/>
            <person name="Pipaliya S.V."/>
            <person name="Vacek V."/>
            <person name="Brzon O."/>
            <person name="Soukal P."/>
            <person name="Eme L."/>
            <person name="Dacks J.B."/>
            <person name="Karnkowska A."/>
            <person name="Elias M."/>
            <person name="Hampl V."/>
        </authorList>
    </citation>
    <scope>NUCLEOTIDE SEQUENCE</scope>
    <source>
        <strain evidence="3">RCP-MX</strain>
    </source>
</reference>
<comment type="caution">
    <text evidence="3">The sequence shown here is derived from an EMBL/GenBank/DDBJ whole genome shotgun (WGS) entry which is preliminary data.</text>
</comment>
<evidence type="ECO:0000256" key="1">
    <source>
        <dbReference type="SAM" id="MobiDB-lite"/>
    </source>
</evidence>
<dbReference type="EMBL" id="JAPMOS010000106">
    <property type="protein sequence ID" value="KAJ4455495.1"/>
    <property type="molecule type" value="Genomic_DNA"/>
</dbReference>
<feature type="transmembrane region" description="Helical" evidence="2">
    <location>
        <begin position="659"/>
        <end position="679"/>
    </location>
</feature>
<keyword evidence="2" id="KW-1133">Transmembrane helix</keyword>
<name>A0ABQ8UDP3_9EUKA</name>
<gene>
    <name evidence="3" type="ORF">PAPYR_9577</name>
</gene>
<evidence type="ECO:0000313" key="4">
    <source>
        <dbReference type="Proteomes" id="UP001141327"/>
    </source>
</evidence>
<keyword evidence="4" id="KW-1185">Reference proteome</keyword>
<evidence type="ECO:0000313" key="3">
    <source>
        <dbReference type="EMBL" id="KAJ4455495.1"/>
    </source>
</evidence>
<keyword evidence="2" id="KW-0472">Membrane</keyword>
<evidence type="ECO:0000256" key="2">
    <source>
        <dbReference type="SAM" id="Phobius"/>
    </source>
</evidence>
<accession>A0ABQ8UDP3</accession>
<feature type="region of interest" description="Disordered" evidence="1">
    <location>
        <begin position="1"/>
        <end position="20"/>
    </location>
</feature>